<reference evidence="2" key="1">
    <citation type="submission" date="2016-06" db="EMBL/GenBank/DDBJ databases">
        <title>Parallel loss of symbiosis genes in relatives of nitrogen-fixing non-legume Parasponia.</title>
        <authorList>
            <person name="Van Velzen R."/>
            <person name="Holmer R."/>
            <person name="Bu F."/>
            <person name="Rutten L."/>
            <person name="Van Zeijl A."/>
            <person name="Liu W."/>
            <person name="Santuari L."/>
            <person name="Cao Q."/>
            <person name="Sharma T."/>
            <person name="Shen D."/>
            <person name="Roswanjaya Y."/>
            <person name="Wardhani T."/>
            <person name="Kalhor M.S."/>
            <person name="Jansen J."/>
            <person name="Van den Hoogen J."/>
            <person name="Gungor B."/>
            <person name="Hartog M."/>
            <person name="Hontelez J."/>
            <person name="Verver J."/>
            <person name="Yang W.-C."/>
            <person name="Schijlen E."/>
            <person name="Repin R."/>
            <person name="Schilthuizen M."/>
            <person name="Schranz E."/>
            <person name="Heidstra R."/>
            <person name="Miyata K."/>
            <person name="Fedorova E."/>
            <person name="Kohlen W."/>
            <person name="Bisseling T."/>
            <person name="Smit S."/>
            <person name="Geurts R."/>
        </authorList>
    </citation>
    <scope>NUCLEOTIDE SEQUENCE [LARGE SCALE GENOMIC DNA]</scope>
    <source>
        <strain evidence="2">cv. RG33-2</strain>
    </source>
</reference>
<organism evidence="1 2">
    <name type="scientific">Trema orientale</name>
    <name type="common">Charcoal tree</name>
    <name type="synonym">Celtis orientalis</name>
    <dbReference type="NCBI Taxonomy" id="63057"/>
    <lineage>
        <taxon>Eukaryota</taxon>
        <taxon>Viridiplantae</taxon>
        <taxon>Streptophyta</taxon>
        <taxon>Embryophyta</taxon>
        <taxon>Tracheophyta</taxon>
        <taxon>Spermatophyta</taxon>
        <taxon>Magnoliopsida</taxon>
        <taxon>eudicotyledons</taxon>
        <taxon>Gunneridae</taxon>
        <taxon>Pentapetalae</taxon>
        <taxon>rosids</taxon>
        <taxon>fabids</taxon>
        <taxon>Rosales</taxon>
        <taxon>Cannabaceae</taxon>
        <taxon>Trema</taxon>
    </lineage>
</organism>
<evidence type="ECO:0000313" key="2">
    <source>
        <dbReference type="Proteomes" id="UP000237000"/>
    </source>
</evidence>
<dbReference type="STRING" id="63057.A0A2P5EER8"/>
<dbReference type="InParanoid" id="A0A2P5EER8"/>
<dbReference type="OrthoDB" id="1194564at2759"/>
<evidence type="ECO:0000313" key="1">
    <source>
        <dbReference type="EMBL" id="PON84035.1"/>
    </source>
</evidence>
<dbReference type="AlphaFoldDB" id="A0A2P5EER8"/>
<dbReference type="EMBL" id="JXTC01000169">
    <property type="protein sequence ID" value="PON84035.1"/>
    <property type="molecule type" value="Genomic_DNA"/>
</dbReference>
<accession>A0A2P5EER8</accession>
<proteinExistence type="predicted"/>
<dbReference type="Proteomes" id="UP000237000">
    <property type="component" value="Unassembled WGS sequence"/>
</dbReference>
<name>A0A2P5EER8_TREOI</name>
<protein>
    <submittedName>
        <fullName evidence="1">Uncharacterized protein</fullName>
    </submittedName>
</protein>
<comment type="caution">
    <text evidence="1">The sequence shown here is derived from an EMBL/GenBank/DDBJ whole genome shotgun (WGS) entry which is preliminary data.</text>
</comment>
<gene>
    <name evidence="1" type="ORF">TorRG33x02_201550</name>
</gene>
<keyword evidence="2" id="KW-1185">Reference proteome</keyword>
<sequence>MITQQSPNAAELVDRDTALRVRLYELHEREEVIWRQKSRALWLNEGDRNTRFFHLFTIIRQGRNRIIAIKNDDGALLSSPDEISKAFIDRLSSTFAAEAVYFPRGLEGLVSQSISSLEAEEMGTIPSVEEIKEVVFGMNPWKAPDPDGFPGLFYRHYWDTIADDVLETVRDFFIYDHSLQPLIRLILC</sequence>